<dbReference type="Proteomes" id="UP000680866">
    <property type="component" value="Chromosome"/>
</dbReference>
<sequence>MTVKVYSNRCACGFSATSRTRNDVYGSPPSCTVARTVAPGSADASNDSAYVSPAISGTSFCPIPPSHGFARPPGASAHSRPSTIPLDVVPYVNQPAVPLLKSPFSICSGGSSWAVPGGSAGCGSAGRAPAGRRPW</sequence>
<evidence type="ECO:0000313" key="1">
    <source>
        <dbReference type="EMBL" id="BCJ67747.1"/>
    </source>
</evidence>
<dbReference type="EMBL" id="AP023359">
    <property type="protein sequence ID" value="BCJ67747.1"/>
    <property type="molecule type" value="Genomic_DNA"/>
</dbReference>
<protein>
    <submittedName>
        <fullName evidence="1">Uncharacterized protein</fullName>
    </submittedName>
</protein>
<organism evidence="1 2">
    <name type="scientific">Polymorphospora rubra</name>
    <dbReference type="NCBI Taxonomy" id="338584"/>
    <lineage>
        <taxon>Bacteria</taxon>
        <taxon>Bacillati</taxon>
        <taxon>Actinomycetota</taxon>
        <taxon>Actinomycetes</taxon>
        <taxon>Micromonosporales</taxon>
        <taxon>Micromonosporaceae</taxon>
        <taxon>Polymorphospora</taxon>
    </lineage>
</organism>
<name>A0A810N325_9ACTN</name>
<dbReference type="KEGG" id="pry:Prubr_47680"/>
<accession>A0A810N325</accession>
<gene>
    <name evidence="1" type="ORF">Prubr_47680</name>
</gene>
<reference evidence="1" key="1">
    <citation type="submission" date="2020-08" db="EMBL/GenBank/DDBJ databases">
        <title>Whole genome shotgun sequence of Polymorphospora rubra NBRC 101157.</title>
        <authorList>
            <person name="Komaki H."/>
            <person name="Tamura T."/>
        </authorList>
    </citation>
    <scope>NUCLEOTIDE SEQUENCE</scope>
    <source>
        <strain evidence="1">NBRC 101157</strain>
    </source>
</reference>
<keyword evidence="2" id="KW-1185">Reference proteome</keyword>
<proteinExistence type="predicted"/>
<dbReference type="AlphaFoldDB" id="A0A810N325"/>
<evidence type="ECO:0000313" key="2">
    <source>
        <dbReference type="Proteomes" id="UP000680866"/>
    </source>
</evidence>